<accession>A0A9N9N367</accession>
<dbReference type="EC" id="3.1.3.25" evidence="8"/>
<dbReference type="InterPro" id="IPR020550">
    <property type="entry name" value="Inositol_monophosphatase_CS"/>
</dbReference>
<comment type="catalytic activity">
    <reaction evidence="1 8">
        <text>a myo-inositol phosphate + H2O = myo-inositol + phosphate</text>
        <dbReference type="Rhea" id="RHEA:24056"/>
        <dbReference type="ChEBI" id="CHEBI:15377"/>
        <dbReference type="ChEBI" id="CHEBI:17268"/>
        <dbReference type="ChEBI" id="CHEBI:43474"/>
        <dbReference type="ChEBI" id="CHEBI:84139"/>
        <dbReference type="EC" id="3.1.3.25"/>
    </reaction>
</comment>
<feature type="non-terminal residue" evidence="9">
    <location>
        <position position="317"/>
    </location>
</feature>
<dbReference type="Proteomes" id="UP000789508">
    <property type="component" value="Unassembled WGS sequence"/>
</dbReference>
<comment type="cofactor">
    <cofactor evidence="2 7 8">
        <name>Mg(2+)</name>
        <dbReference type="ChEBI" id="CHEBI:18420"/>
    </cofactor>
</comment>
<dbReference type="GO" id="GO:0046872">
    <property type="term" value="F:metal ion binding"/>
    <property type="evidence" value="ECO:0007669"/>
    <property type="project" value="UniProtKB-KW"/>
</dbReference>
<evidence type="ECO:0000256" key="7">
    <source>
        <dbReference type="PIRSR" id="PIRSR600760-2"/>
    </source>
</evidence>
<proteinExistence type="inferred from homology"/>
<dbReference type="PRINTS" id="PR00377">
    <property type="entry name" value="IMPHPHTASES"/>
</dbReference>
<dbReference type="InterPro" id="IPR020583">
    <property type="entry name" value="Inositol_monoP_metal-BS"/>
</dbReference>
<sequence>MSDTELENYLAFSIKLAEECGKVIRDASKARYRKVEEGSDNNILEKHGNPTDLVTETDRKVEEIVLDRISKEFPLHKFIGEETVAAGIECKLTDDPTWIVDPIDGTMNFVHGLPFVAISIGLAINKEPVVGVIYNPFMNELYTAIKGKGAYLNHTTRLPLSHPHNPLPLPPTLSQCLVVTEIGSDRSPSIIDKKIKSIHNMVSQPGQSSSTKKAGLVHGIRCFGSAATNLCYIARGDADLYWEIGCWEWDVAAGIVICQEAGGIVVSGNGPDESPVNILGRKYLAVRGCSPSAGDTDAKQSQLRIVRELWDIVEEIE</sequence>
<dbReference type="GO" id="GO:0046854">
    <property type="term" value="P:phosphatidylinositol phosphate biosynthetic process"/>
    <property type="evidence" value="ECO:0007669"/>
    <property type="project" value="InterPro"/>
</dbReference>
<dbReference type="PANTHER" id="PTHR20854:SF4">
    <property type="entry name" value="INOSITOL-1-MONOPHOSPHATASE-RELATED"/>
    <property type="match status" value="1"/>
</dbReference>
<comment type="pathway">
    <text evidence="8">Polyol metabolism; myo-inositol biosynthesis; myo-inositol from D-glucose 6-phosphate: step 2/2.</text>
</comment>
<dbReference type="GO" id="GO:0008934">
    <property type="term" value="F:inositol monophosphate 1-phosphatase activity"/>
    <property type="evidence" value="ECO:0007669"/>
    <property type="project" value="InterPro"/>
</dbReference>
<dbReference type="Gene3D" id="3.30.540.10">
    <property type="entry name" value="Fructose-1,6-Bisphosphatase, subunit A, domain 1"/>
    <property type="match status" value="1"/>
</dbReference>
<dbReference type="OrthoDB" id="10254945at2759"/>
<dbReference type="Gene3D" id="3.40.190.80">
    <property type="match status" value="1"/>
</dbReference>
<gene>
    <name evidence="9" type="ORF">ALEPTO_LOCUS11477</name>
</gene>
<dbReference type="PANTHER" id="PTHR20854">
    <property type="entry name" value="INOSITOL MONOPHOSPHATASE"/>
    <property type="match status" value="1"/>
</dbReference>
<protein>
    <recommendedName>
        <fullName evidence="8">Inositol-1-monophosphatase</fullName>
        <ecNumber evidence="8">3.1.3.25</ecNumber>
    </recommendedName>
</protein>
<evidence type="ECO:0000313" key="10">
    <source>
        <dbReference type="Proteomes" id="UP000789508"/>
    </source>
</evidence>
<keyword evidence="10" id="KW-1185">Reference proteome</keyword>
<dbReference type="GO" id="GO:0006020">
    <property type="term" value="P:inositol metabolic process"/>
    <property type="evidence" value="ECO:0007669"/>
    <property type="project" value="TreeGrafter"/>
</dbReference>
<evidence type="ECO:0000313" key="9">
    <source>
        <dbReference type="EMBL" id="CAG8698486.1"/>
    </source>
</evidence>
<dbReference type="PROSITE" id="PS00629">
    <property type="entry name" value="IMP_1"/>
    <property type="match status" value="1"/>
</dbReference>
<comment type="caution">
    <text evidence="9">The sequence shown here is derived from an EMBL/GenBank/DDBJ whole genome shotgun (WGS) entry which is preliminary data.</text>
</comment>
<dbReference type="Pfam" id="PF00459">
    <property type="entry name" value="Inositol_P"/>
    <property type="match status" value="1"/>
</dbReference>
<feature type="binding site" evidence="7">
    <location>
        <position position="104"/>
    </location>
    <ligand>
        <name>Mg(2+)</name>
        <dbReference type="ChEBI" id="CHEBI:18420"/>
        <label>1</label>
        <note>catalytic</note>
    </ligand>
</feature>
<dbReference type="GO" id="GO:0007165">
    <property type="term" value="P:signal transduction"/>
    <property type="evidence" value="ECO:0007669"/>
    <property type="project" value="TreeGrafter"/>
</dbReference>
<evidence type="ECO:0000256" key="1">
    <source>
        <dbReference type="ARBA" id="ARBA00001033"/>
    </source>
</evidence>
<feature type="binding site" evidence="7">
    <location>
        <position position="103"/>
    </location>
    <ligand>
        <name>Mg(2+)</name>
        <dbReference type="ChEBI" id="CHEBI:18420"/>
        <label>1</label>
        <note>catalytic</note>
    </ligand>
</feature>
<reference evidence="9" key="1">
    <citation type="submission" date="2021-06" db="EMBL/GenBank/DDBJ databases">
        <authorList>
            <person name="Kallberg Y."/>
            <person name="Tangrot J."/>
            <person name="Rosling A."/>
        </authorList>
    </citation>
    <scope>NUCLEOTIDE SEQUENCE</scope>
    <source>
        <strain evidence="9">FL130A</strain>
    </source>
</reference>
<feature type="binding site" evidence="7">
    <location>
        <position position="81"/>
    </location>
    <ligand>
        <name>Mg(2+)</name>
        <dbReference type="ChEBI" id="CHEBI:18420"/>
        <label>1</label>
        <note>catalytic</note>
    </ligand>
</feature>
<organism evidence="9 10">
    <name type="scientific">Ambispora leptoticha</name>
    <dbReference type="NCBI Taxonomy" id="144679"/>
    <lineage>
        <taxon>Eukaryota</taxon>
        <taxon>Fungi</taxon>
        <taxon>Fungi incertae sedis</taxon>
        <taxon>Mucoromycota</taxon>
        <taxon>Glomeromycotina</taxon>
        <taxon>Glomeromycetes</taxon>
        <taxon>Archaeosporales</taxon>
        <taxon>Ambisporaceae</taxon>
        <taxon>Ambispora</taxon>
    </lineage>
</organism>
<evidence type="ECO:0000256" key="6">
    <source>
        <dbReference type="ARBA" id="ARBA00022842"/>
    </source>
</evidence>
<dbReference type="PROSITE" id="PS00630">
    <property type="entry name" value="IMP_2"/>
    <property type="match status" value="1"/>
</dbReference>
<evidence type="ECO:0000256" key="5">
    <source>
        <dbReference type="ARBA" id="ARBA00022801"/>
    </source>
</evidence>
<keyword evidence="5 8" id="KW-0378">Hydrolase</keyword>
<evidence type="ECO:0000256" key="4">
    <source>
        <dbReference type="ARBA" id="ARBA00022723"/>
    </source>
</evidence>
<feature type="binding site" evidence="7">
    <location>
        <position position="101"/>
    </location>
    <ligand>
        <name>Mg(2+)</name>
        <dbReference type="ChEBI" id="CHEBI:18420"/>
        <label>1</label>
        <note>catalytic</note>
    </ligand>
</feature>
<dbReference type="CDD" id="cd01639">
    <property type="entry name" value="IMPase"/>
    <property type="match status" value="1"/>
</dbReference>
<evidence type="ECO:0000256" key="8">
    <source>
        <dbReference type="RuleBase" id="RU364068"/>
    </source>
</evidence>
<keyword evidence="6 7" id="KW-0460">Magnesium</keyword>
<name>A0A9N9N367_9GLOM</name>
<dbReference type="InterPro" id="IPR000760">
    <property type="entry name" value="Inositol_monophosphatase-like"/>
</dbReference>
<comment type="similarity">
    <text evidence="3 8">Belongs to the inositol monophosphatase superfamily.</text>
</comment>
<feature type="binding site" evidence="7">
    <location>
        <position position="250"/>
    </location>
    <ligand>
        <name>Mg(2+)</name>
        <dbReference type="ChEBI" id="CHEBI:18420"/>
        <label>1</label>
        <note>catalytic</note>
    </ligand>
</feature>
<evidence type="ECO:0000256" key="3">
    <source>
        <dbReference type="ARBA" id="ARBA00009759"/>
    </source>
</evidence>
<dbReference type="InterPro" id="IPR033942">
    <property type="entry name" value="IMPase"/>
</dbReference>
<keyword evidence="4 7" id="KW-0479">Metal-binding</keyword>
<dbReference type="FunFam" id="3.30.540.10:FF:000004">
    <property type="entry name" value="Inositol-1-monophosphatase"/>
    <property type="match status" value="1"/>
</dbReference>
<dbReference type="SUPFAM" id="SSF56655">
    <property type="entry name" value="Carbohydrate phosphatase"/>
    <property type="match status" value="1"/>
</dbReference>
<dbReference type="EMBL" id="CAJVPS010018720">
    <property type="protein sequence ID" value="CAG8698486.1"/>
    <property type="molecule type" value="Genomic_DNA"/>
</dbReference>
<dbReference type="AlphaFoldDB" id="A0A9N9N367"/>
<evidence type="ECO:0000256" key="2">
    <source>
        <dbReference type="ARBA" id="ARBA00001946"/>
    </source>
</evidence>